<evidence type="ECO:0000313" key="1">
    <source>
        <dbReference type="EMBL" id="CAJ1494130.1"/>
    </source>
</evidence>
<accession>A0ABM9L7P0</accession>
<dbReference type="RefSeq" id="WP_308475605.1">
    <property type="nucleotide sequence ID" value="NZ_OY726394.1"/>
</dbReference>
<dbReference type="Proteomes" id="UP001190336">
    <property type="component" value="Chromosome"/>
</dbReference>
<organism evidence="1 2">
    <name type="scientific">[Mycobacterium] kokjensenii</name>
    <dbReference type="NCBI Taxonomy" id="3064287"/>
    <lineage>
        <taxon>Bacteria</taxon>
        <taxon>Bacillati</taxon>
        <taxon>Actinomycetota</taxon>
        <taxon>Actinomycetes</taxon>
        <taxon>Mycobacteriales</taxon>
        <taxon>Mycobacteriaceae</taxon>
        <taxon>Mycolicibacter</taxon>
    </lineage>
</organism>
<dbReference type="EMBL" id="OY726394">
    <property type="protein sequence ID" value="CAJ1494130.1"/>
    <property type="molecule type" value="Genomic_DNA"/>
</dbReference>
<name>A0ABM9L7P0_9MYCO</name>
<reference evidence="1 2" key="1">
    <citation type="submission" date="2023-08" db="EMBL/GenBank/DDBJ databases">
        <authorList>
            <person name="Folkvardsen B D."/>
            <person name="Norman A."/>
        </authorList>
    </citation>
    <scope>NUCLEOTIDE SEQUENCE [LARGE SCALE GENOMIC DNA]</scope>
    <source>
        <strain evidence="1 2">Mu0083</strain>
    </source>
</reference>
<evidence type="ECO:0000313" key="2">
    <source>
        <dbReference type="Proteomes" id="UP001190336"/>
    </source>
</evidence>
<proteinExistence type="predicted"/>
<keyword evidence="2" id="KW-1185">Reference proteome</keyword>
<sequence>MTTTDDQADSLVGALSKARIPVENHHLIERVTTAAGISEYQAVIGGDKPYVRAIRRNGLPDLHIYYGYTNGFLSEDEVIRFAGSGAGRGPSSRKGTWYLLHPTNQVRTGAKRSDDVRREAKTCPTCYMALPLTGICDECGP</sequence>
<protein>
    <submittedName>
        <fullName evidence="1">Uncharacterized protein</fullName>
    </submittedName>
</protein>
<gene>
    <name evidence="1" type="ORF">MU0083_000668</name>
</gene>